<reference evidence="3" key="2">
    <citation type="submission" date="2020-10" db="UniProtKB">
        <authorList>
            <consortium name="WormBaseParasite"/>
        </authorList>
    </citation>
    <scope>IDENTIFICATION</scope>
</reference>
<evidence type="ECO:0000313" key="3">
    <source>
        <dbReference type="WBParaSite" id="Pan_g1922.t1"/>
    </source>
</evidence>
<reference evidence="2" key="1">
    <citation type="journal article" date="2013" name="Genetics">
        <title>The draft genome and transcriptome of Panagrellus redivivus are shaped by the harsh demands of a free-living lifestyle.</title>
        <authorList>
            <person name="Srinivasan J."/>
            <person name="Dillman A.R."/>
            <person name="Macchietto M.G."/>
            <person name="Heikkinen L."/>
            <person name="Lakso M."/>
            <person name="Fracchia K.M."/>
            <person name="Antoshechkin I."/>
            <person name="Mortazavi A."/>
            <person name="Wong G."/>
            <person name="Sternberg P.W."/>
        </authorList>
    </citation>
    <scope>NUCLEOTIDE SEQUENCE [LARGE SCALE GENOMIC DNA]</scope>
    <source>
        <strain evidence="2">MT8872</strain>
    </source>
</reference>
<protein>
    <submittedName>
        <fullName evidence="3">ELM2 domain-containing protein</fullName>
    </submittedName>
</protein>
<evidence type="ECO:0000313" key="2">
    <source>
        <dbReference type="Proteomes" id="UP000492821"/>
    </source>
</evidence>
<dbReference type="WBParaSite" id="Pan_g1922.t1">
    <property type="protein sequence ID" value="Pan_g1922.t1"/>
    <property type="gene ID" value="Pan_g1922"/>
</dbReference>
<feature type="region of interest" description="Disordered" evidence="1">
    <location>
        <begin position="49"/>
        <end position="74"/>
    </location>
</feature>
<name>A0A7E4VC20_PANRE</name>
<keyword evidence="2" id="KW-1185">Reference proteome</keyword>
<dbReference type="AlphaFoldDB" id="A0A7E4VC20"/>
<proteinExistence type="predicted"/>
<sequence>MSSSAKSGSGSENKKSLNALMQVQARNGHPIGIADDSVPLSDLEDCEYVEDSRLHPERPHSHSPPTLQLPHCRA</sequence>
<dbReference type="Proteomes" id="UP000492821">
    <property type="component" value="Unassembled WGS sequence"/>
</dbReference>
<evidence type="ECO:0000256" key="1">
    <source>
        <dbReference type="SAM" id="MobiDB-lite"/>
    </source>
</evidence>
<accession>A0A7E4VC20</accession>
<feature type="compositionally biased region" description="Basic and acidic residues" evidence="1">
    <location>
        <begin position="50"/>
        <end position="60"/>
    </location>
</feature>
<organism evidence="2 3">
    <name type="scientific">Panagrellus redivivus</name>
    <name type="common">Microworm</name>
    <dbReference type="NCBI Taxonomy" id="6233"/>
    <lineage>
        <taxon>Eukaryota</taxon>
        <taxon>Metazoa</taxon>
        <taxon>Ecdysozoa</taxon>
        <taxon>Nematoda</taxon>
        <taxon>Chromadorea</taxon>
        <taxon>Rhabditida</taxon>
        <taxon>Tylenchina</taxon>
        <taxon>Panagrolaimomorpha</taxon>
        <taxon>Panagrolaimoidea</taxon>
        <taxon>Panagrolaimidae</taxon>
        <taxon>Panagrellus</taxon>
    </lineage>
</organism>